<evidence type="ECO:0000313" key="3">
    <source>
        <dbReference type="Proteomes" id="UP000327044"/>
    </source>
</evidence>
<proteinExistence type="predicted"/>
<dbReference type="SUPFAM" id="SSF47565">
    <property type="entry name" value="Insect pheromone/odorant-binding proteins"/>
    <property type="match status" value="1"/>
</dbReference>
<dbReference type="GO" id="GO:0005549">
    <property type="term" value="F:odorant binding"/>
    <property type="evidence" value="ECO:0007669"/>
    <property type="project" value="InterPro"/>
</dbReference>
<comment type="caution">
    <text evidence="2">The sequence shown here is derived from an EMBL/GenBank/DDBJ whole genome shotgun (WGS) entry which is preliminary data.</text>
</comment>
<dbReference type="InterPro" id="IPR036728">
    <property type="entry name" value="PBP_GOBP_sf"/>
</dbReference>
<sequence>MTITIFIALLIVAKIRADCVIDFDIVEKGCAKPLDLSPTIVFYYLTRGYAYVDVPKVQDFVTCTWRKWGYENLDGSLNYDKMRSDKMLPWKLARHCNEFPEEYKAFESAFRKTVTDCERKPPPSPTAEGTRLCINSNYTKYIPNM</sequence>
<evidence type="ECO:0000256" key="1">
    <source>
        <dbReference type="SAM" id="SignalP"/>
    </source>
</evidence>
<dbReference type="OrthoDB" id="10359908at2759"/>
<feature type="chain" id="PRO_5024323376" evidence="1">
    <location>
        <begin position="18"/>
        <end position="145"/>
    </location>
</feature>
<organism evidence="2 3">
    <name type="scientific">Photinus pyralis</name>
    <name type="common">Common eastern firefly</name>
    <name type="synonym">Lampyris pyralis</name>
    <dbReference type="NCBI Taxonomy" id="7054"/>
    <lineage>
        <taxon>Eukaryota</taxon>
        <taxon>Metazoa</taxon>
        <taxon>Ecdysozoa</taxon>
        <taxon>Arthropoda</taxon>
        <taxon>Hexapoda</taxon>
        <taxon>Insecta</taxon>
        <taxon>Pterygota</taxon>
        <taxon>Neoptera</taxon>
        <taxon>Endopterygota</taxon>
        <taxon>Coleoptera</taxon>
        <taxon>Polyphaga</taxon>
        <taxon>Elateriformia</taxon>
        <taxon>Elateroidea</taxon>
        <taxon>Lampyridae</taxon>
        <taxon>Lampyrinae</taxon>
        <taxon>Photinus</taxon>
    </lineage>
</organism>
<name>A0A5N4ANF7_PHOPY</name>
<keyword evidence="3" id="KW-1185">Reference proteome</keyword>
<reference evidence="2 3" key="1">
    <citation type="journal article" date="2018" name="Elife">
        <title>Firefly genomes illuminate parallel origins of bioluminescence in beetles.</title>
        <authorList>
            <person name="Fallon T.R."/>
            <person name="Lower S.E."/>
            <person name="Chang C.H."/>
            <person name="Bessho-Uehara M."/>
            <person name="Martin G.J."/>
            <person name="Bewick A.J."/>
            <person name="Behringer M."/>
            <person name="Debat H.J."/>
            <person name="Wong I."/>
            <person name="Day J.C."/>
            <person name="Suvorov A."/>
            <person name="Silva C.J."/>
            <person name="Stanger-Hall K.F."/>
            <person name="Hall D.W."/>
            <person name="Schmitz R.J."/>
            <person name="Nelson D.R."/>
            <person name="Lewis S.M."/>
            <person name="Shigenobu S."/>
            <person name="Bybee S.M."/>
            <person name="Larracuente A.M."/>
            <person name="Oba Y."/>
            <person name="Weng J.K."/>
        </authorList>
    </citation>
    <scope>NUCLEOTIDE SEQUENCE [LARGE SCALE GENOMIC DNA]</scope>
    <source>
        <strain evidence="2">1611_PpyrPB1</strain>
        <tissue evidence="2">Whole body</tissue>
    </source>
</reference>
<dbReference type="EMBL" id="VVIM01000005">
    <property type="protein sequence ID" value="KAB0798758.1"/>
    <property type="molecule type" value="Genomic_DNA"/>
</dbReference>
<dbReference type="InParanoid" id="A0A5N4ANF7"/>
<keyword evidence="1" id="KW-0732">Signal</keyword>
<gene>
    <name evidence="2" type="ORF">PPYR_06638</name>
</gene>
<dbReference type="Proteomes" id="UP000327044">
    <property type="component" value="Unassembled WGS sequence"/>
</dbReference>
<feature type="signal peptide" evidence="1">
    <location>
        <begin position="1"/>
        <end position="17"/>
    </location>
</feature>
<protein>
    <submittedName>
        <fullName evidence="2">Uncharacterized protein</fullName>
    </submittedName>
</protein>
<evidence type="ECO:0000313" key="2">
    <source>
        <dbReference type="EMBL" id="KAB0798758.1"/>
    </source>
</evidence>
<dbReference type="AlphaFoldDB" id="A0A5N4ANF7"/>
<accession>A0A5N4ANF7</accession>